<name>A0A0L6JUM7_9FIRM</name>
<dbReference type="Gene3D" id="3.40.1350.10">
    <property type="match status" value="1"/>
</dbReference>
<evidence type="ECO:0000313" key="1">
    <source>
        <dbReference type="EMBL" id="KNY29528.1"/>
    </source>
</evidence>
<evidence type="ECO:0000313" key="2">
    <source>
        <dbReference type="Proteomes" id="UP000036923"/>
    </source>
</evidence>
<dbReference type="STRING" id="398512.Bccel_4802"/>
<dbReference type="Proteomes" id="UP000036923">
    <property type="component" value="Unassembled WGS sequence"/>
</dbReference>
<dbReference type="eggNOG" id="ENOG5032RXJ">
    <property type="taxonomic scope" value="Bacteria"/>
</dbReference>
<dbReference type="InterPro" id="IPR011856">
    <property type="entry name" value="tRNA_endonuc-like_dom_sf"/>
</dbReference>
<comment type="caution">
    <text evidence="1">The sequence shown here is derived from an EMBL/GenBank/DDBJ whole genome shotgun (WGS) entry which is preliminary data.</text>
</comment>
<evidence type="ECO:0008006" key="3">
    <source>
        <dbReference type="Google" id="ProtNLM"/>
    </source>
</evidence>
<proteinExistence type="predicted"/>
<sequence>MPCTNWSNLNHLQLGKYAEYYAKMEFASYGFEVYTSEVDDHGIDFIAKNKKGNFLELQVKSIRQTNYVFIQKEKWNINNFHTYLILLIFEDGKMPEVFLISATAWRNPNELFCDKDYEGLKSKPEYGLNLSKKNMPLLVPYKIEKVIVSLLNSGGSENEI</sequence>
<gene>
    <name evidence="1" type="ORF">Bccel_4802</name>
</gene>
<organism evidence="1 2">
    <name type="scientific">Pseudobacteroides cellulosolvens ATCC 35603 = DSM 2933</name>
    <dbReference type="NCBI Taxonomy" id="398512"/>
    <lineage>
        <taxon>Bacteria</taxon>
        <taxon>Bacillati</taxon>
        <taxon>Bacillota</taxon>
        <taxon>Clostridia</taxon>
        <taxon>Eubacteriales</taxon>
        <taxon>Oscillospiraceae</taxon>
        <taxon>Pseudobacteroides</taxon>
    </lineage>
</organism>
<dbReference type="GO" id="GO:0003676">
    <property type="term" value="F:nucleic acid binding"/>
    <property type="evidence" value="ECO:0007669"/>
    <property type="project" value="InterPro"/>
</dbReference>
<dbReference type="AlphaFoldDB" id="A0A0L6JUM7"/>
<reference evidence="2" key="1">
    <citation type="submission" date="2015-07" db="EMBL/GenBank/DDBJ databases">
        <title>Near-Complete Genome Sequence of the Cellulolytic Bacterium Bacteroides (Pseudobacteroides) cellulosolvens ATCC 35603.</title>
        <authorList>
            <person name="Dassa B."/>
            <person name="Utturkar S.M."/>
            <person name="Klingeman D.M."/>
            <person name="Hurt R.A."/>
            <person name="Keller M."/>
            <person name="Xu J."/>
            <person name="Reddy Y.H.K."/>
            <person name="Borovok I."/>
            <person name="Grinberg I.R."/>
            <person name="Lamed R."/>
            <person name="Zhivin O."/>
            <person name="Bayer E.A."/>
            <person name="Brown S.D."/>
        </authorList>
    </citation>
    <scope>NUCLEOTIDE SEQUENCE [LARGE SCALE GENOMIC DNA]</scope>
    <source>
        <strain evidence="2">DSM 2933</strain>
    </source>
</reference>
<dbReference type="RefSeq" id="WP_338053614.1">
    <property type="nucleotide sequence ID" value="NZ_JQKC01000001.1"/>
</dbReference>
<dbReference type="PATRIC" id="fig|398512.5.peg.5033"/>
<keyword evidence="2" id="KW-1185">Reference proteome</keyword>
<protein>
    <recommendedName>
        <fullName evidence="3">DUF4365 domain-containing protein</fullName>
    </recommendedName>
</protein>
<dbReference type="EMBL" id="LGTC01000001">
    <property type="protein sequence ID" value="KNY29528.1"/>
    <property type="molecule type" value="Genomic_DNA"/>
</dbReference>
<accession>A0A0L6JUM7</accession>